<protein>
    <submittedName>
        <fullName evidence="1">Uncharacterized protein</fullName>
    </submittedName>
</protein>
<evidence type="ECO:0000313" key="2">
    <source>
        <dbReference type="Proteomes" id="UP000004994"/>
    </source>
</evidence>
<keyword evidence="2" id="KW-1185">Reference proteome</keyword>
<reference evidence="1" key="1">
    <citation type="journal article" date="2012" name="Nature">
        <title>The tomato genome sequence provides insights into fleshy fruit evolution.</title>
        <authorList>
            <consortium name="Tomato Genome Consortium"/>
        </authorList>
    </citation>
    <scope>NUCLEOTIDE SEQUENCE [LARGE SCALE GENOMIC DNA]</scope>
    <source>
        <strain evidence="1">cv. Heinz 1706</strain>
    </source>
</reference>
<dbReference type="Gramene" id="Solyc04g039750.2.1">
    <property type="protein sequence ID" value="Solyc04g039750.2.1"/>
    <property type="gene ID" value="Solyc04g039750.2"/>
</dbReference>
<dbReference type="Proteomes" id="UP000004994">
    <property type="component" value="Chromosome 4"/>
</dbReference>
<dbReference type="AlphaFoldDB" id="A0A3Q7G282"/>
<dbReference type="PaxDb" id="4081-Solyc04g039750.1.1"/>
<dbReference type="InParanoid" id="A0A3Q7G282"/>
<sequence length="142" mass="16104">MKNLYFSYIRKGLFNMSVSLLSRVFLSLHLPIKTTCLPPVPSICTSLSVFFINSVHNKILQHFIQIFIHSTLMLLTMSIESVSPPYHIGTIPGRLHWPEMAAPATSKYSMPKLFLSDFQNSIQNSFQDVTSYEVPMLDIPPA</sequence>
<dbReference type="EnsemblPlants" id="Solyc04g039750.2.1">
    <property type="protein sequence ID" value="Solyc04g039750.2.1"/>
    <property type="gene ID" value="Solyc04g039750.2"/>
</dbReference>
<reference evidence="1" key="2">
    <citation type="submission" date="2019-01" db="UniProtKB">
        <authorList>
            <consortium name="EnsemblPlants"/>
        </authorList>
    </citation>
    <scope>IDENTIFICATION</scope>
    <source>
        <strain evidence="1">cv. Heinz 1706</strain>
    </source>
</reference>
<proteinExistence type="predicted"/>
<evidence type="ECO:0000313" key="1">
    <source>
        <dbReference type="EnsemblPlants" id="Solyc04g039750.2.1"/>
    </source>
</evidence>
<name>A0A3Q7G282_SOLLC</name>
<accession>A0A3Q7G282</accession>
<organism evidence="1">
    <name type="scientific">Solanum lycopersicum</name>
    <name type="common">Tomato</name>
    <name type="synonym">Lycopersicon esculentum</name>
    <dbReference type="NCBI Taxonomy" id="4081"/>
    <lineage>
        <taxon>Eukaryota</taxon>
        <taxon>Viridiplantae</taxon>
        <taxon>Streptophyta</taxon>
        <taxon>Embryophyta</taxon>
        <taxon>Tracheophyta</taxon>
        <taxon>Spermatophyta</taxon>
        <taxon>Magnoliopsida</taxon>
        <taxon>eudicotyledons</taxon>
        <taxon>Gunneridae</taxon>
        <taxon>Pentapetalae</taxon>
        <taxon>asterids</taxon>
        <taxon>lamiids</taxon>
        <taxon>Solanales</taxon>
        <taxon>Solanaceae</taxon>
        <taxon>Solanoideae</taxon>
        <taxon>Solaneae</taxon>
        <taxon>Solanum</taxon>
        <taxon>Solanum subgen. Lycopersicon</taxon>
    </lineage>
</organism>